<accession>A0A0F9TB60</accession>
<organism evidence="1">
    <name type="scientific">marine sediment metagenome</name>
    <dbReference type="NCBI Taxonomy" id="412755"/>
    <lineage>
        <taxon>unclassified sequences</taxon>
        <taxon>metagenomes</taxon>
        <taxon>ecological metagenomes</taxon>
    </lineage>
</organism>
<evidence type="ECO:0000313" key="1">
    <source>
        <dbReference type="EMBL" id="KKN76394.1"/>
    </source>
</evidence>
<reference evidence="1" key="1">
    <citation type="journal article" date="2015" name="Nature">
        <title>Complex archaea that bridge the gap between prokaryotes and eukaryotes.</title>
        <authorList>
            <person name="Spang A."/>
            <person name="Saw J.H."/>
            <person name="Jorgensen S.L."/>
            <person name="Zaremba-Niedzwiedzka K."/>
            <person name="Martijn J."/>
            <person name="Lind A.E."/>
            <person name="van Eijk R."/>
            <person name="Schleper C."/>
            <person name="Guy L."/>
            <person name="Ettema T.J."/>
        </authorList>
    </citation>
    <scope>NUCLEOTIDE SEQUENCE</scope>
</reference>
<dbReference type="EMBL" id="LAZR01000296">
    <property type="protein sequence ID" value="KKN76394.1"/>
    <property type="molecule type" value="Genomic_DNA"/>
</dbReference>
<proteinExistence type="predicted"/>
<comment type="caution">
    <text evidence="1">The sequence shown here is derived from an EMBL/GenBank/DDBJ whole genome shotgun (WGS) entry which is preliminary data.</text>
</comment>
<dbReference type="AlphaFoldDB" id="A0A0F9TB60"/>
<gene>
    <name evidence="1" type="ORF">LCGC14_0370800</name>
</gene>
<sequence length="80" mass="9253">MQSLHRIIKTKKYGDLEIIYNHEDGKILITAVYFGNDDNESSKTNWNKDKLTALNKIQTAINKVSEDFIACETFDLMDQL</sequence>
<protein>
    <submittedName>
        <fullName evidence="1">Uncharacterized protein</fullName>
    </submittedName>
</protein>
<name>A0A0F9TB60_9ZZZZ</name>